<dbReference type="OrthoDB" id="7250553at2"/>
<evidence type="ECO:0000256" key="2">
    <source>
        <dbReference type="SAM" id="SignalP"/>
    </source>
</evidence>
<dbReference type="InterPro" id="IPR042100">
    <property type="entry name" value="Bug_dom1"/>
</dbReference>
<dbReference type="AlphaFoldDB" id="A0A512N468"/>
<evidence type="ECO:0000313" key="3">
    <source>
        <dbReference type="EMBL" id="GEP53764.1"/>
    </source>
</evidence>
<organism evidence="3 4">
    <name type="scientific">Reyranella soli</name>
    <dbReference type="NCBI Taxonomy" id="1230389"/>
    <lineage>
        <taxon>Bacteria</taxon>
        <taxon>Pseudomonadati</taxon>
        <taxon>Pseudomonadota</taxon>
        <taxon>Alphaproteobacteria</taxon>
        <taxon>Hyphomicrobiales</taxon>
        <taxon>Reyranellaceae</taxon>
        <taxon>Reyranella</taxon>
    </lineage>
</organism>
<dbReference type="InterPro" id="IPR005064">
    <property type="entry name" value="BUG"/>
</dbReference>
<dbReference type="SUPFAM" id="SSF53850">
    <property type="entry name" value="Periplasmic binding protein-like II"/>
    <property type="match status" value="1"/>
</dbReference>
<keyword evidence="2" id="KW-0732">Signal</keyword>
<feature type="chain" id="PRO_5021772755" evidence="2">
    <location>
        <begin position="23"/>
        <end position="324"/>
    </location>
</feature>
<dbReference type="RefSeq" id="WP_147146716.1">
    <property type="nucleotide sequence ID" value="NZ_BKAJ01000017.1"/>
</dbReference>
<accession>A0A512N468</accession>
<dbReference type="Gene3D" id="3.40.190.10">
    <property type="entry name" value="Periplasmic binding protein-like II"/>
    <property type="match status" value="1"/>
</dbReference>
<feature type="signal peptide" evidence="2">
    <location>
        <begin position="1"/>
        <end position="22"/>
    </location>
</feature>
<dbReference type="PANTHER" id="PTHR42928">
    <property type="entry name" value="TRICARBOXYLATE-BINDING PROTEIN"/>
    <property type="match status" value="1"/>
</dbReference>
<dbReference type="Gene3D" id="3.40.190.150">
    <property type="entry name" value="Bordetella uptake gene, domain 1"/>
    <property type="match status" value="1"/>
</dbReference>
<dbReference type="Pfam" id="PF03401">
    <property type="entry name" value="TctC"/>
    <property type="match status" value="1"/>
</dbReference>
<comment type="similarity">
    <text evidence="1">Belongs to the UPF0065 (bug) family.</text>
</comment>
<evidence type="ECO:0000313" key="4">
    <source>
        <dbReference type="Proteomes" id="UP000321058"/>
    </source>
</evidence>
<gene>
    <name evidence="3" type="ORF">RSO01_09300</name>
</gene>
<dbReference type="Proteomes" id="UP000321058">
    <property type="component" value="Unassembled WGS sequence"/>
</dbReference>
<dbReference type="PANTHER" id="PTHR42928:SF5">
    <property type="entry name" value="BLR1237 PROTEIN"/>
    <property type="match status" value="1"/>
</dbReference>
<keyword evidence="4" id="KW-1185">Reference proteome</keyword>
<dbReference type="PIRSF" id="PIRSF017082">
    <property type="entry name" value="YflP"/>
    <property type="match status" value="1"/>
</dbReference>
<proteinExistence type="inferred from homology"/>
<sequence>MLKRRLLLAALPALAAPAIVRAQDVYPSRAVRLVVPWPPGGGVDTFARTVQAPLAAELGQSVVIENIGGGSGRVGTQSAARAAPDGYTLALVNDTFAATEALPVAGAPALRPAFVPVTLAISAPQGVFTHPKSGIKSIQEFVAAAKAQPAKLNVGVPGLGSSQHLTSELLLRAAGDLRVTHVPYRGGGPLLQDLLAGTIDAGVVTFSAGAQQARAGQLVALAVTSDVRPAAFPDVVTATETVAPGFVQVTWQGLLAPKGTPEPALARVHAAVLAVLKDPAVAARLRELGFDPVGLDGAGFAKLFDRTVDTFAGIAAERNIAAGD</sequence>
<comment type="caution">
    <text evidence="3">The sequence shown here is derived from an EMBL/GenBank/DDBJ whole genome shotgun (WGS) entry which is preliminary data.</text>
</comment>
<dbReference type="EMBL" id="BKAJ01000017">
    <property type="protein sequence ID" value="GEP53764.1"/>
    <property type="molecule type" value="Genomic_DNA"/>
</dbReference>
<evidence type="ECO:0000256" key="1">
    <source>
        <dbReference type="ARBA" id="ARBA00006987"/>
    </source>
</evidence>
<protein>
    <submittedName>
        <fullName evidence="3">MFS transporter</fullName>
    </submittedName>
</protein>
<dbReference type="CDD" id="cd07012">
    <property type="entry name" value="PBP2_Bug_TTT"/>
    <property type="match status" value="1"/>
</dbReference>
<reference evidence="3 4" key="1">
    <citation type="submission" date="2019-07" db="EMBL/GenBank/DDBJ databases">
        <title>Whole genome shotgun sequence of Reyranella soli NBRC 108950.</title>
        <authorList>
            <person name="Hosoyama A."/>
            <person name="Uohara A."/>
            <person name="Ohji S."/>
            <person name="Ichikawa N."/>
        </authorList>
    </citation>
    <scope>NUCLEOTIDE SEQUENCE [LARGE SCALE GENOMIC DNA]</scope>
    <source>
        <strain evidence="3 4">NBRC 108950</strain>
    </source>
</reference>
<name>A0A512N468_9HYPH</name>